<dbReference type="FunFam" id="3.20.20.70:FF:000118">
    <property type="entry name" value="Alpha-galactosidase"/>
    <property type="match status" value="1"/>
</dbReference>
<feature type="binding site" evidence="7">
    <location>
        <position position="505"/>
    </location>
    <ligand>
        <name>substrate</name>
    </ligand>
</feature>
<evidence type="ECO:0000256" key="3">
    <source>
        <dbReference type="ARBA" id="ARBA00022801"/>
    </source>
</evidence>
<dbReference type="Gene3D" id="2.70.98.60">
    <property type="entry name" value="alpha-galactosidase from lactobacil brevis"/>
    <property type="match status" value="1"/>
</dbReference>
<dbReference type="PIRSF" id="PIRSF005536">
    <property type="entry name" value="Agal"/>
    <property type="match status" value="1"/>
</dbReference>
<feature type="binding site" evidence="7">
    <location>
        <position position="483"/>
    </location>
    <ligand>
        <name>substrate</name>
    </ligand>
</feature>
<accession>A4BEG2</accession>
<dbReference type="RefSeq" id="WP_008046999.1">
    <property type="nucleotide sequence ID" value="NZ_CH724153.1"/>
</dbReference>
<keyword evidence="4 5" id="KW-0326">Glycosidase</keyword>
<feature type="active site" description="Proton donor" evidence="6">
    <location>
        <position position="505"/>
    </location>
</feature>
<dbReference type="Pfam" id="PF16875">
    <property type="entry name" value="Glyco_hydro_36N"/>
    <property type="match status" value="1"/>
</dbReference>
<evidence type="ECO:0000256" key="5">
    <source>
        <dbReference type="PIRNR" id="PIRNR005536"/>
    </source>
</evidence>
<dbReference type="InterPro" id="IPR031704">
    <property type="entry name" value="Glyco_hydro_36_N"/>
</dbReference>
<feature type="binding site" evidence="7">
    <location>
        <position position="405"/>
    </location>
    <ligand>
        <name>substrate</name>
    </ligand>
</feature>
<dbReference type="Pfam" id="PF02065">
    <property type="entry name" value="Melibiase"/>
    <property type="match status" value="1"/>
</dbReference>
<dbReference type="STRING" id="314283.MED297_02177"/>
<evidence type="ECO:0000313" key="9">
    <source>
        <dbReference type="EMBL" id="EAR09389.1"/>
    </source>
</evidence>
<feature type="binding site" evidence="7">
    <location>
        <position position="163"/>
    </location>
    <ligand>
        <name>substrate</name>
    </ligand>
</feature>
<dbReference type="InterPro" id="IPR013785">
    <property type="entry name" value="Aldolase_TIM"/>
</dbReference>
<evidence type="ECO:0000256" key="6">
    <source>
        <dbReference type="PIRSR" id="PIRSR005536-1"/>
    </source>
</evidence>
<comment type="caution">
    <text evidence="9">The sequence shown here is derived from an EMBL/GenBank/DDBJ whole genome shotgun (WGS) entry which is preliminary data.</text>
</comment>
<keyword evidence="10" id="KW-1185">Reference proteome</keyword>
<comment type="catalytic activity">
    <reaction evidence="1 5">
        <text>Hydrolysis of terminal, non-reducing alpha-D-galactose residues in alpha-D-galactosides, including galactose oligosaccharides, galactomannans and galactolipids.</text>
        <dbReference type="EC" id="3.2.1.22"/>
    </reaction>
</comment>
<reference evidence="9 10" key="1">
    <citation type="submission" date="2006-02" db="EMBL/GenBank/DDBJ databases">
        <authorList>
            <person name="Pinhassi J."/>
            <person name="Pedros-Alio C."/>
            <person name="Ferriera S."/>
            <person name="Johnson J."/>
            <person name="Kravitz S."/>
            <person name="Halpern A."/>
            <person name="Remington K."/>
            <person name="Beeson K."/>
            <person name="Tran B."/>
            <person name="Rogers Y.-H."/>
            <person name="Friedman R."/>
            <person name="Venter J.C."/>
        </authorList>
    </citation>
    <scope>NUCLEOTIDE SEQUENCE [LARGE SCALE GENOMIC DNA]</scope>
    <source>
        <strain evidence="9 10">MED297</strain>
    </source>
</reference>
<dbReference type="Gene3D" id="3.20.20.70">
    <property type="entry name" value="Aldolase class I"/>
    <property type="match status" value="1"/>
</dbReference>
<dbReference type="CDD" id="cd14791">
    <property type="entry name" value="GH36"/>
    <property type="match status" value="1"/>
</dbReference>
<protein>
    <recommendedName>
        <fullName evidence="2 5">Alpha-galactosidase</fullName>
        <ecNumber evidence="2 5">3.2.1.22</ecNumber>
    </recommendedName>
</protein>
<keyword evidence="3 5" id="KW-0378">Hydrolase</keyword>
<evidence type="ECO:0000256" key="7">
    <source>
        <dbReference type="PIRSR" id="PIRSR005536-2"/>
    </source>
</evidence>
<organism evidence="9 10">
    <name type="scientific">Reinekea blandensis MED297</name>
    <dbReference type="NCBI Taxonomy" id="314283"/>
    <lineage>
        <taxon>Bacteria</taxon>
        <taxon>Pseudomonadati</taxon>
        <taxon>Pseudomonadota</taxon>
        <taxon>Gammaproteobacteria</taxon>
        <taxon>Oceanospirillales</taxon>
        <taxon>Saccharospirillaceae</taxon>
        <taxon>Reinekea</taxon>
    </lineage>
</organism>
<gene>
    <name evidence="9" type="ORF">MED297_02177</name>
</gene>
<dbReference type="AlphaFoldDB" id="A4BEG2"/>
<evidence type="ECO:0000256" key="1">
    <source>
        <dbReference type="ARBA" id="ARBA00001255"/>
    </source>
</evidence>
<sequence>MRYLHTRQSTLLIRDDVFCPHIVYFGPKLEEPQDPAALAVLLEPAIIQGGIDEQPILSIAPSYADPTFMNPAIRIHQDRQGWAPQWQIKDVNSDQTTLSYRLVDPKTGLELRWTATACVENDVFSFDVDLIQTGDQQVSLEQWLTTLPVPTPLTKATTFTGRWIQEFQPRHHQIDFGTLEFTNLKGRTSHDHFPGVILSSRQSDETHGECLGLHLGWSGNHCQRIERSQNGLTQYQAGVAFMPGEMVLKPGDTFTAPTLYATYSTSGLAGIAEHFQSFVRNHILTLTDKPRPVHINTWEALYFDHDQTALDSLAKAAHQVGAERYVLDDGWFPARRNDTAGLGDWVIDTQVYPDGFTPLIKTLNEQQLSFGLWFEPEMVNEDSQLFRDHPEWVLAIDGQVQAKGRNQWVLDITRKEVQEYLLNQISNLLRDHPIEYIKWDMNRDLLQAGNAQGTAAYYDYVNSLYHLLDELRERFPQVEIESCSSGGGRMDYGILRYTQRFWLSDCNDAHERQIMQQWASLFFPVEVLGSHIGPTYSHTTSRSHPLPVRAGTALFAHMGIEWDVREATNEEQQQLANCIGLYKEWRHFIHSQIRRPMTGSDENQIAFYVGNADTQLISVFQREVPVSGRPVPLRLNGLINNADYSVSLLLQPEHTGHLMKRKPAWMTKPEEGFQGNALMQIGLPLPILDPESLIVIKVEKR</sequence>
<feature type="domain" description="Glycosyl hydrolase family 36 N-terminal" evidence="8">
    <location>
        <begin position="20"/>
        <end position="240"/>
    </location>
</feature>
<dbReference type="GO" id="GO:0016052">
    <property type="term" value="P:carbohydrate catabolic process"/>
    <property type="evidence" value="ECO:0007669"/>
    <property type="project" value="InterPro"/>
</dbReference>
<evidence type="ECO:0000259" key="8">
    <source>
        <dbReference type="Pfam" id="PF16875"/>
    </source>
</evidence>
<evidence type="ECO:0000313" key="10">
    <source>
        <dbReference type="Proteomes" id="UP000005953"/>
    </source>
</evidence>
<dbReference type="EC" id="3.2.1.22" evidence="2 5"/>
<comment type="similarity">
    <text evidence="5">Belongs to the glycosyl hydrolase.</text>
</comment>
<dbReference type="Proteomes" id="UP000005953">
    <property type="component" value="Unassembled WGS sequence"/>
</dbReference>
<dbReference type="InterPro" id="IPR038417">
    <property type="entry name" value="Alpga-gal_N_sf"/>
</dbReference>
<dbReference type="InterPro" id="IPR002252">
    <property type="entry name" value="Glyco_hydro_36"/>
</dbReference>
<feature type="binding site" evidence="7">
    <location>
        <begin position="438"/>
        <end position="442"/>
    </location>
    <ligand>
        <name>substrate</name>
    </ligand>
</feature>
<dbReference type="InterPro" id="IPR050985">
    <property type="entry name" value="Alpha-glycosidase_related"/>
</dbReference>
<dbReference type="OrthoDB" id="9758822at2"/>
<dbReference type="InterPro" id="IPR017853">
    <property type="entry name" value="GH"/>
</dbReference>
<evidence type="ECO:0000256" key="4">
    <source>
        <dbReference type="ARBA" id="ARBA00023295"/>
    </source>
</evidence>
<evidence type="ECO:0000256" key="2">
    <source>
        <dbReference type="ARBA" id="ARBA00012755"/>
    </source>
</evidence>
<name>A4BEG2_9GAMM</name>
<dbReference type="PRINTS" id="PR00743">
    <property type="entry name" value="GLHYDRLASE36"/>
</dbReference>
<feature type="binding site" evidence="7">
    <location>
        <begin position="328"/>
        <end position="329"/>
    </location>
    <ligand>
        <name>substrate</name>
    </ligand>
</feature>
<proteinExistence type="inferred from homology"/>
<feature type="active site" description="Nucleophile" evidence="6">
    <location>
        <position position="440"/>
    </location>
</feature>
<dbReference type="HOGENOM" id="CLU_009640_3_1_6"/>
<dbReference type="PANTHER" id="PTHR43053">
    <property type="entry name" value="GLYCOSIDASE FAMILY 31"/>
    <property type="match status" value="1"/>
</dbReference>
<dbReference type="SUPFAM" id="SSF51445">
    <property type="entry name" value="(Trans)glycosidases"/>
    <property type="match status" value="1"/>
</dbReference>
<dbReference type="PANTHER" id="PTHR43053:SF3">
    <property type="entry name" value="ALPHA-GALACTOSIDASE C-RELATED"/>
    <property type="match status" value="1"/>
</dbReference>
<dbReference type="GO" id="GO:0004557">
    <property type="term" value="F:alpha-galactosidase activity"/>
    <property type="evidence" value="ECO:0007669"/>
    <property type="project" value="UniProtKB-UniRule"/>
</dbReference>
<dbReference type="EMBL" id="AAOE01000010">
    <property type="protein sequence ID" value="EAR09389.1"/>
    <property type="molecule type" value="Genomic_DNA"/>
</dbReference>